<feature type="binding site" evidence="4">
    <location>
        <position position="112"/>
    </location>
    <ligand>
        <name>substrate</name>
    </ligand>
</feature>
<reference evidence="5 6" key="1">
    <citation type="journal article" date="2012" name="Int. J. Syst. Evol. Microbiol.">
        <title>Flammeovirga pacifica sp. nov., isolated from deep-sea sediment.</title>
        <authorList>
            <person name="Xu H."/>
            <person name="Fu Y."/>
            <person name="Yang N."/>
            <person name="Ding Z."/>
            <person name="Lai Q."/>
            <person name="Zeng R."/>
        </authorList>
    </citation>
    <scope>NUCLEOTIDE SEQUENCE [LARGE SCALE GENOMIC DNA]</scope>
    <source>
        <strain evidence="6">DSM 24597 / LMG 26175 / WPAGA1</strain>
    </source>
</reference>
<comment type="similarity">
    <text evidence="2">Belongs to the glycosyl hydrolase 88 family.</text>
</comment>
<feature type="binding site" evidence="4">
    <location>
        <position position="172"/>
    </location>
    <ligand>
        <name>substrate</name>
    </ligand>
</feature>
<dbReference type="InterPro" id="IPR010905">
    <property type="entry name" value="Glyco_hydro_88"/>
</dbReference>
<feature type="binding site" evidence="4">
    <location>
        <position position="232"/>
    </location>
    <ligand>
        <name>substrate</name>
    </ligand>
</feature>
<dbReference type="GO" id="GO:0000272">
    <property type="term" value="P:polysaccharide catabolic process"/>
    <property type="evidence" value="ECO:0007669"/>
    <property type="project" value="TreeGrafter"/>
</dbReference>
<dbReference type="STRING" id="915059.NH26_23420"/>
<dbReference type="PANTHER" id="PTHR36845:SF1">
    <property type="entry name" value="HYDROLASE, PUTATIVE (AFU_ORTHOLOGUE AFUA_7G05090)-RELATED"/>
    <property type="match status" value="1"/>
</dbReference>
<evidence type="ECO:0000313" key="5">
    <source>
        <dbReference type="EMBL" id="OHX64815.1"/>
    </source>
</evidence>
<protein>
    <submittedName>
        <fullName evidence="5">Glucuronyl hydrolase</fullName>
    </submittedName>
</protein>
<feature type="binding site" evidence="4">
    <location>
        <position position="244"/>
    </location>
    <ligand>
        <name>substrate</name>
    </ligand>
</feature>
<dbReference type="Proteomes" id="UP000179797">
    <property type="component" value="Unassembled WGS sequence"/>
</dbReference>
<name>A0A1S1YVG3_FLAPC</name>
<dbReference type="EMBL" id="JRYR02000002">
    <property type="protein sequence ID" value="OHX64815.1"/>
    <property type="molecule type" value="Genomic_DNA"/>
</dbReference>
<organism evidence="5 6">
    <name type="scientific">Flammeovirga pacifica</name>
    <dbReference type="NCBI Taxonomy" id="915059"/>
    <lineage>
        <taxon>Bacteria</taxon>
        <taxon>Pseudomonadati</taxon>
        <taxon>Bacteroidota</taxon>
        <taxon>Cytophagia</taxon>
        <taxon>Cytophagales</taxon>
        <taxon>Flammeovirgaceae</taxon>
        <taxon>Flammeovirga</taxon>
    </lineage>
</organism>
<evidence type="ECO:0000256" key="2">
    <source>
        <dbReference type="ARBA" id="ARBA00038358"/>
    </source>
</evidence>
<accession>A0A1S1YVG3</accession>
<comment type="caution">
    <text evidence="5">The sequence shown here is derived from an EMBL/GenBank/DDBJ whole genome shotgun (WGS) entry which is preliminary data.</text>
</comment>
<dbReference type="InterPro" id="IPR012341">
    <property type="entry name" value="6hp_glycosidase-like_sf"/>
</dbReference>
<dbReference type="GO" id="GO:0052757">
    <property type="term" value="F:chondroitin hydrolase activity"/>
    <property type="evidence" value="ECO:0007669"/>
    <property type="project" value="TreeGrafter"/>
</dbReference>
<feature type="active site" description="Proton donor" evidence="3">
    <location>
        <position position="172"/>
    </location>
</feature>
<sequence length="391" mass="44815">MGIVLFGCAASNGNNTGGDTAKANEHYEIWNSSVDARVPNMLKYKVDSVSFPRSLEKDGVTRKRPSKDWTCGFYPGSLIQMFHITGDSIFLDQANLWLPYVEKEQWNAGTHDMGFKVFCSIGEAYKVSKNKHLEEVLLQSAKTLSTRFNPEVGCIKSWDFGQDRWTYPVIIDNMMNLELLFEASLISGDSSFHDIAVSHAENTMQNHYREDNSCYHVLDYNPKTGEVENFLTHQGLNVNSVWSRGQGWGLYGFTMCYRYTKDERFLKHAQKIASFIMNQPNMPEDKVPYWDMHAPKIPNAFRDVSSASIYASALYELYTYTNEDAYLIYADEILTSLGNEQYVLNNIDAPFILDHSTGDWPKNDEIDTSIAYADYYFLEAIKRRKSLEINM</sequence>
<dbReference type="Gene3D" id="1.50.10.10">
    <property type="match status" value="1"/>
</dbReference>
<gene>
    <name evidence="5" type="ORF">NH26_23420</name>
</gene>
<dbReference type="InterPro" id="IPR052369">
    <property type="entry name" value="UG_Glycosaminoglycan_Hydrolase"/>
</dbReference>
<dbReference type="Pfam" id="PF07470">
    <property type="entry name" value="Glyco_hydro_88"/>
    <property type="match status" value="1"/>
</dbReference>
<dbReference type="SUPFAM" id="SSF48208">
    <property type="entry name" value="Six-hairpin glycosidases"/>
    <property type="match status" value="1"/>
</dbReference>
<feature type="binding site" evidence="4">
    <location>
        <position position="248"/>
    </location>
    <ligand>
        <name>substrate</name>
    </ligand>
</feature>
<evidence type="ECO:0000256" key="1">
    <source>
        <dbReference type="ARBA" id="ARBA00022801"/>
    </source>
</evidence>
<feature type="active site" description="Nucleophile" evidence="3">
    <location>
        <position position="112"/>
    </location>
</feature>
<evidence type="ECO:0000256" key="3">
    <source>
        <dbReference type="PIRSR" id="PIRSR610905-1"/>
    </source>
</evidence>
<evidence type="ECO:0000256" key="4">
    <source>
        <dbReference type="PIRSR" id="PIRSR610905-2"/>
    </source>
</evidence>
<dbReference type="InterPro" id="IPR008928">
    <property type="entry name" value="6-hairpin_glycosidase_sf"/>
</dbReference>
<dbReference type="PANTHER" id="PTHR36845">
    <property type="entry name" value="HYDROLASE, PUTATIVE (AFU_ORTHOLOGUE AFUA_7G05090)-RELATED"/>
    <property type="match status" value="1"/>
</dbReference>
<keyword evidence="1 5" id="KW-0378">Hydrolase</keyword>
<dbReference type="AlphaFoldDB" id="A0A1S1YVG3"/>
<keyword evidence="6" id="KW-1185">Reference proteome</keyword>
<proteinExistence type="inferred from homology"/>
<evidence type="ECO:0000313" key="6">
    <source>
        <dbReference type="Proteomes" id="UP000179797"/>
    </source>
</evidence>